<dbReference type="GO" id="GO:0046872">
    <property type="term" value="F:metal ion binding"/>
    <property type="evidence" value="ECO:0007669"/>
    <property type="project" value="UniProtKB-KW"/>
</dbReference>
<dbReference type="GO" id="GO:0008934">
    <property type="term" value="F:inositol monophosphate 1-phosphatase activity"/>
    <property type="evidence" value="ECO:0007669"/>
    <property type="project" value="InterPro"/>
</dbReference>
<dbReference type="EC" id="3.1.3.25" evidence="4 10"/>
<evidence type="ECO:0000256" key="6">
    <source>
        <dbReference type="ARBA" id="ARBA00022723"/>
    </source>
</evidence>
<dbReference type="InterPro" id="IPR020550">
    <property type="entry name" value="Inositol_monophosphatase_CS"/>
</dbReference>
<dbReference type="PANTHER" id="PTHR20854">
    <property type="entry name" value="INOSITOL MONOPHOSPHATASE"/>
    <property type="match status" value="1"/>
</dbReference>
<gene>
    <name evidence="11" type="primary">suhB_1</name>
    <name evidence="11" type="ORF">POI8812_02075</name>
</gene>
<dbReference type="InterPro" id="IPR000760">
    <property type="entry name" value="Inositol_monophosphatase-like"/>
</dbReference>
<keyword evidence="12" id="KW-1185">Reference proteome</keyword>
<evidence type="ECO:0000256" key="1">
    <source>
        <dbReference type="ARBA" id="ARBA00001033"/>
    </source>
</evidence>
<dbReference type="Gene3D" id="3.30.540.10">
    <property type="entry name" value="Fructose-1,6-Bisphosphatase, subunit A, domain 1"/>
    <property type="match status" value="1"/>
</dbReference>
<comment type="similarity">
    <text evidence="3 10">Belongs to the inositol monophosphatase superfamily.</text>
</comment>
<dbReference type="AlphaFoldDB" id="A0A2R8ACJ6"/>
<dbReference type="Proteomes" id="UP000244932">
    <property type="component" value="Unassembled WGS sequence"/>
</dbReference>
<dbReference type="Pfam" id="PF00459">
    <property type="entry name" value="Inositol_P"/>
    <property type="match status" value="1"/>
</dbReference>
<feature type="binding site" evidence="9">
    <location>
        <position position="87"/>
    </location>
    <ligand>
        <name>Mg(2+)</name>
        <dbReference type="ChEBI" id="CHEBI:18420"/>
        <label>1</label>
        <note>catalytic</note>
    </ligand>
</feature>
<name>A0A2R8ACJ6_9RHOB</name>
<dbReference type="PRINTS" id="PR01959">
    <property type="entry name" value="SBIMPHPHTASE"/>
</dbReference>
<feature type="binding site" evidence="9">
    <location>
        <position position="89"/>
    </location>
    <ligand>
        <name>Mg(2+)</name>
        <dbReference type="ChEBI" id="CHEBI:18420"/>
        <label>1</label>
        <note>catalytic</note>
    </ligand>
</feature>
<evidence type="ECO:0000313" key="12">
    <source>
        <dbReference type="Proteomes" id="UP000244932"/>
    </source>
</evidence>
<dbReference type="InterPro" id="IPR022337">
    <property type="entry name" value="Inositol_monophosphatase_SuhB"/>
</dbReference>
<evidence type="ECO:0000256" key="8">
    <source>
        <dbReference type="ARBA" id="ARBA00022842"/>
    </source>
</evidence>
<dbReference type="PROSITE" id="PS00629">
    <property type="entry name" value="IMP_1"/>
    <property type="match status" value="1"/>
</dbReference>
<reference evidence="11 12" key="1">
    <citation type="submission" date="2018-03" db="EMBL/GenBank/DDBJ databases">
        <authorList>
            <person name="Keele B.F."/>
        </authorList>
    </citation>
    <scope>NUCLEOTIDE SEQUENCE [LARGE SCALE GENOMIC DNA]</scope>
    <source>
        <strain evidence="11 12">CeCT 8812</strain>
    </source>
</reference>
<accession>A0A2R8ACJ6</accession>
<evidence type="ECO:0000256" key="4">
    <source>
        <dbReference type="ARBA" id="ARBA00013106"/>
    </source>
</evidence>
<dbReference type="PANTHER" id="PTHR20854:SF4">
    <property type="entry name" value="INOSITOL-1-MONOPHOSPHATASE-RELATED"/>
    <property type="match status" value="1"/>
</dbReference>
<dbReference type="RefSeq" id="WP_108782428.1">
    <property type="nucleotide sequence ID" value="NZ_OMKW01000002.1"/>
</dbReference>
<evidence type="ECO:0000256" key="5">
    <source>
        <dbReference type="ARBA" id="ARBA00019784"/>
    </source>
</evidence>
<evidence type="ECO:0000256" key="9">
    <source>
        <dbReference type="PIRSR" id="PIRSR600760-2"/>
    </source>
</evidence>
<dbReference type="GO" id="GO:0006020">
    <property type="term" value="P:inositol metabolic process"/>
    <property type="evidence" value="ECO:0007669"/>
    <property type="project" value="TreeGrafter"/>
</dbReference>
<evidence type="ECO:0000256" key="7">
    <source>
        <dbReference type="ARBA" id="ARBA00022801"/>
    </source>
</evidence>
<sequence length="263" mass="29052">MSVASANINLMIKAARKAARGLVRDFGEVENLQVSMKSAGDFVSKADMKAEEIIRQELMEGRPNYGWLGEESAEVKGADPTRRWIVDPLDGTTNFLHGMPHWAISIALEHKKEIVAGVVYDPVKDEMFVAEKGNGAWLNDRRIRVSGRRDMIEMVFATGVPFATKGDLPETLKDLGRLMPHCAGVRRWGAASLDLAYVAAGRYDGYWERSLNAWDIAAGLVLVKEAGGLQAPIEEDESILESGSVIVSNEAVHERFTKIIRNQ</sequence>
<dbReference type="InterPro" id="IPR033942">
    <property type="entry name" value="IMPase"/>
</dbReference>
<dbReference type="OrthoDB" id="9785695at2"/>
<feature type="binding site" evidence="9">
    <location>
        <position position="215"/>
    </location>
    <ligand>
        <name>Mg(2+)</name>
        <dbReference type="ChEBI" id="CHEBI:18420"/>
        <label>1</label>
        <note>catalytic</note>
    </ligand>
</feature>
<dbReference type="InterPro" id="IPR020583">
    <property type="entry name" value="Inositol_monoP_metal-BS"/>
</dbReference>
<keyword evidence="8 9" id="KW-0460">Magnesium</keyword>
<keyword evidence="6 9" id="KW-0479">Metal-binding</keyword>
<feature type="binding site" evidence="9">
    <location>
        <position position="70"/>
    </location>
    <ligand>
        <name>Mg(2+)</name>
        <dbReference type="ChEBI" id="CHEBI:18420"/>
        <label>1</label>
        <note>catalytic</note>
    </ligand>
</feature>
<evidence type="ECO:0000256" key="3">
    <source>
        <dbReference type="ARBA" id="ARBA00009759"/>
    </source>
</evidence>
<comment type="cofactor">
    <cofactor evidence="2 9 10">
        <name>Mg(2+)</name>
        <dbReference type="ChEBI" id="CHEBI:18420"/>
    </cofactor>
</comment>
<protein>
    <recommendedName>
        <fullName evidence="5 10">Inositol-1-monophosphatase</fullName>
        <ecNumber evidence="4 10">3.1.3.25</ecNumber>
    </recommendedName>
</protein>
<dbReference type="CDD" id="cd01639">
    <property type="entry name" value="IMPase"/>
    <property type="match status" value="1"/>
</dbReference>
<evidence type="ECO:0000256" key="10">
    <source>
        <dbReference type="RuleBase" id="RU364068"/>
    </source>
</evidence>
<dbReference type="PRINTS" id="PR00377">
    <property type="entry name" value="IMPHPHTASES"/>
</dbReference>
<dbReference type="Gene3D" id="3.40.190.80">
    <property type="match status" value="1"/>
</dbReference>
<organism evidence="11 12">
    <name type="scientific">Pontivivens insulae</name>
    <dbReference type="NCBI Taxonomy" id="1639689"/>
    <lineage>
        <taxon>Bacteria</taxon>
        <taxon>Pseudomonadati</taxon>
        <taxon>Pseudomonadota</taxon>
        <taxon>Alphaproteobacteria</taxon>
        <taxon>Rhodobacterales</taxon>
        <taxon>Paracoccaceae</taxon>
        <taxon>Pontivivens</taxon>
    </lineage>
</organism>
<evidence type="ECO:0000256" key="2">
    <source>
        <dbReference type="ARBA" id="ARBA00001946"/>
    </source>
</evidence>
<dbReference type="GO" id="GO:0007165">
    <property type="term" value="P:signal transduction"/>
    <property type="evidence" value="ECO:0007669"/>
    <property type="project" value="TreeGrafter"/>
</dbReference>
<dbReference type="PROSITE" id="PS00630">
    <property type="entry name" value="IMP_2"/>
    <property type="match status" value="1"/>
</dbReference>
<dbReference type="FunFam" id="3.30.540.10:FF:000003">
    <property type="entry name" value="Inositol-1-monophosphatase"/>
    <property type="match status" value="1"/>
</dbReference>
<dbReference type="EMBL" id="OMKW01000002">
    <property type="protein sequence ID" value="SPF29758.1"/>
    <property type="molecule type" value="Genomic_DNA"/>
</dbReference>
<evidence type="ECO:0000313" key="11">
    <source>
        <dbReference type="EMBL" id="SPF29758.1"/>
    </source>
</evidence>
<dbReference type="SUPFAM" id="SSF56655">
    <property type="entry name" value="Carbohydrate phosphatase"/>
    <property type="match status" value="1"/>
</dbReference>
<dbReference type="GO" id="GO:0046854">
    <property type="term" value="P:phosphatidylinositol phosphate biosynthetic process"/>
    <property type="evidence" value="ECO:0007669"/>
    <property type="project" value="InterPro"/>
</dbReference>
<proteinExistence type="inferred from homology"/>
<feature type="binding site" evidence="9">
    <location>
        <position position="90"/>
    </location>
    <ligand>
        <name>Mg(2+)</name>
        <dbReference type="ChEBI" id="CHEBI:18420"/>
        <label>2</label>
    </ligand>
</feature>
<keyword evidence="7 10" id="KW-0378">Hydrolase</keyword>
<comment type="catalytic activity">
    <reaction evidence="1 10">
        <text>a myo-inositol phosphate + H2O = myo-inositol + phosphate</text>
        <dbReference type="Rhea" id="RHEA:24056"/>
        <dbReference type="ChEBI" id="CHEBI:15377"/>
        <dbReference type="ChEBI" id="CHEBI:17268"/>
        <dbReference type="ChEBI" id="CHEBI:43474"/>
        <dbReference type="ChEBI" id="CHEBI:84139"/>
        <dbReference type="EC" id="3.1.3.25"/>
    </reaction>
</comment>